<organism evidence="4 5">
    <name type="scientific">Edwardsiella tarda ATCC 23685</name>
    <dbReference type="NCBI Taxonomy" id="500638"/>
    <lineage>
        <taxon>Bacteria</taxon>
        <taxon>Pseudomonadati</taxon>
        <taxon>Pseudomonadota</taxon>
        <taxon>Gammaproteobacteria</taxon>
        <taxon>Enterobacterales</taxon>
        <taxon>Hafniaceae</taxon>
        <taxon>Edwardsiella</taxon>
    </lineage>
</organism>
<sequence>MEQYYKDSVIMPRRGDECATTGTVIVLFTRHYSFIIGVFMSGLTPSTTRLIAALVVSLAVIPTLRAESLPRLPQPLKAGTGAILNEVIYIGLGSANKSWYRLDKRSEEKRWQPIAEFPGSPRDQAITLALNNSLYVFGGSGNVTEQDATPSVLSDIYRYDPANDRWQKIASHPPRGLVGHAGVALNANQGLLLGGANKAIFDGYLRDINAHKDDKKASEAIIQNYFNKPSEDYFFSREALLYDAKNNQWHALGITPFAGTAGSALVRSGERITLINGEIKPGLRTDAIHYGLWSQDKLRWTGEARLPAPPGAPLQEGLAGAYAGYSHGTLLVAGGANFPGARANYRQHHYYAHQGLTKTYQRAIFAQHGETWRAIGELPQPLGYGVTISDGETLYLIGGETSQGQAVDSVIGLSLRNGHLTIE</sequence>
<dbReference type="HOGENOM" id="CLU_061535_0_0_6"/>
<evidence type="ECO:0000256" key="1">
    <source>
        <dbReference type="ARBA" id="ARBA00022441"/>
    </source>
</evidence>
<dbReference type="EMBL" id="ADGK01000045">
    <property type="protein sequence ID" value="EFE23937.1"/>
    <property type="molecule type" value="Genomic_DNA"/>
</dbReference>
<keyword evidence="2" id="KW-0677">Repeat</keyword>
<keyword evidence="3" id="KW-0812">Transmembrane</keyword>
<dbReference type="Pfam" id="PF24996">
    <property type="entry name" value="NANM"/>
    <property type="match status" value="1"/>
</dbReference>
<dbReference type="Gene3D" id="2.120.10.80">
    <property type="entry name" value="Kelch-type beta propeller"/>
    <property type="match status" value="2"/>
</dbReference>
<dbReference type="PANTHER" id="PTHR45632">
    <property type="entry name" value="LD33804P"/>
    <property type="match status" value="1"/>
</dbReference>
<gene>
    <name evidence="4" type="ORF">EDWATA_01042</name>
</gene>
<proteinExistence type="predicted"/>
<evidence type="ECO:0000313" key="5">
    <source>
        <dbReference type="Proteomes" id="UP000003692"/>
    </source>
</evidence>
<dbReference type="InterPro" id="IPR056734">
    <property type="entry name" value="NANM"/>
</dbReference>
<protein>
    <submittedName>
        <fullName evidence="4">Mutarotase, YjhT family</fullName>
        <ecNumber evidence="4">5.1.-.-</ecNumber>
    </submittedName>
</protein>
<comment type="caution">
    <text evidence="4">The sequence shown here is derived from an EMBL/GenBank/DDBJ whole genome shotgun (WGS) entry which is preliminary data.</text>
</comment>
<dbReference type="EC" id="5.1.-.-" evidence="4"/>
<accession>D4F2U1</accession>
<evidence type="ECO:0000256" key="3">
    <source>
        <dbReference type="SAM" id="Phobius"/>
    </source>
</evidence>
<name>D4F2U1_EDWTA</name>
<keyword evidence="1" id="KW-0880">Kelch repeat</keyword>
<dbReference type="NCBIfam" id="NF010730">
    <property type="entry name" value="PRK14131.1"/>
    <property type="match status" value="1"/>
</dbReference>
<dbReference type="SUPFAM" id="SSF117281">
    <property type="entry name" value="Kelch motif"/>
    <property type="match status" value="1"/>
</dbReference>
<dbReference type="InterPro" id="IPR019936">
    <property type="entry name" value="NanM_proteobact"/>
</dbReference>
<dbReference type="InterPro" id="IPR015915">
    <property type="entry name" value="Kelch-typ_b-propeller"/>
</dbReference>
<reference evidence="4 5" key="1">
    <citation type="submission" date="2010-02" db="EMBL/GenBank/DDBJ databases">
        <authorList>
            <person name="Weinstock G."/>
            <person name="Sodergren E."/>
            <person name="Clifton S."/>
            <person name="Fulton L."/>
            <person name="Fulton B."/>
            <person name="Courtney L."/>
            <person name="Fronick C."/>
            <person name="Harrison M."/>
            <person name="Strong C."/>
            <person name="Farmer C."/>
            <person name="Delahaunty K."/>
            <person name="Markovic C."/>
            <person name="Hall O."/>
            <person name="Minx P."/>
            <person name="Tomlinson C."/>
            <person name="Mitreva M."/>
            <person name="Nelson J."/>
            <person name="Hou S."/>
            <person name="Wollam A."/>
            <person name="Pepin K.H."/>
            <person name="Johnson M."/>
            <person name="Bhonagiri V."/>
            <person name="Zhang X."/>
            <person name="Suruliraj S."/>
            <person name="Warren W."/>
            <person name="Chinwalla A."/>
            <person name="Mardis E.R."/>
            <person name="Wilson R.K."/>
        </authorList>
    </citation>
    <scope>NUCLEOTIDE SEQUENCE [LARGE SCALE GENOMIC DNA]</scope>
    <source>
        <strain evidence="4 5">ATCC 23685</strain>
    </source>
</reference>
<keyword evidence="3" id="KW-0472">Membrane</keyword>
<dbReference type="NCBIfam" id="TIGR03547">
    <property type="entry name" value="muta_rot_YjhT"/>
    <property type="match status" value="1"/>
</dbReference>
<keyword evidence="4" id="KW-0413">Isomerase</keyword>
<feature type="transmembrane region" description="Helical" evidence="3">
    <location>
        <begin position="21"/>
        <end position="40"/>
    </location>
</feature>
<keyword evidence="3" id="KW-1133">Transmembrane helix</keyword>
<dbReference type="AlphaFoldDB" id="D4F2U1"/>
<dbReference type="Proteomes" id="UP000003692">
    <property type="component" value="Unassembled WGS sequence"/>
</dbReference>
<dbReference type="GO" id="GO:0016853">
    <property type="term" value="F:isomerase activity"/>
    <property type="evidence" value="ECO:0007669"/>
    <property type="project" value="UniProtKB-KW"/>
</dbReference>
<evidence type="ECO:0000313" key="4">
    <source>
        <dbReference type="EMBL" id="EFE23937.1"/>
    </source>
</evidence>
<evidence type="ECO:0000256" key="2">
    <source>
        <dbReference type="ARBA" id="ARBA00022737"/>
    </source>
</evidence>